<evidence type="ECO:0000256" key="1">
    <source>
        <dbReference type="ARBA" id="ARBA00022741"/>
    </source>
</evidence>
<evidence type="ECO:0000256" key="3">
    <source>
        <dbReference type="ARBA" id="ARBA00022806"/>
    </source>
</evidence>
<dbReference type="PANTHER" id="PTHR18934">
    <property type="entry name" value="ATP-DEPENDENT RNA HELICASE"/>
    <property type="match status" value="1"/>
</dbReference>
<dbReference type="PANTHER" id="PTHR18934:SF237">
    <property type="entry name" value="ATP-DEPENDENT DNA_RNA HELICASE DHX36"/>
    <property type="match status" value="1"/>
</dbReference>
<dbReference type="Pfam" id="PF04408">
    <property type="entry name" value="WHD_HA2"/>
    <property type="match status" value="1"/>
</dbReference>
<reference evidence="6" key="1">
    <citation type="submission" date="2018-05" db="EMBL/GenBank/DDBJ databases">
        <authorList>
            <person name="Pedro S.L.S."/>
            <person name="Freitas R.C."/>
            <person name="Barreto A.S."/>
            <person name="Lima A.O.S."/>
        </authorList>
    </citation>
    <scope>NUCLEOTIDE SEQUENCE</scope>
    <source>
        <strain evidence="6">BP203</strain>
        <tissue evidence="6">Muscle</tissue>
    </source>
</reference>
<evidence type="ECO:0000259" key="5">
    <source>
        <dbReference type="SMART" id="SM00847"/>
    </source>
</evidence>
<name>A0ABX0S829_PONBL</name>
<keyword evidence="7" id="KW-1185">Reference proteome</keyword>
<keyword evidence="4" id="KW-0067">ATP-binding</keyword>
<keyword evidence="3 6" id="KW-0347">Helicase</keyword>
<accession>A0ABX0S829</accession>
<dbReference type="GO" id="GO:0004386">
    <property type="term" value="F:helicase activity"/>
    <property type="evidence" value="ECO:0007669"/>
    <property type="project" value="UniProtKB-KW"/>
</dbReference>
<dbReference type="Proteomes" id="UP001165941">
    <property type="component" value="Unassembled WGS sequence"/>
</dbReference>
<proteinExistence type="predicted"/>
<evidence type="ECO:0000313" key="6">
    <source>
        <dbReference type="EMBL" id="NIG59441.1"/>
    </source>
</evidence>
<organism evidence="6 7">
    <name type="scientific">Pontoporia blainvillei</name>
    <name type="common">Franciscana</name>
    <name type="synonym">Delphinus blainvillei</name>
    <dbReference type="NCBI Taxonomy" id="48723"/>
    <lineage>
        <taxon>Eukaryota</taxon>
        <taxon>Metazoa</taxon>
        <taxon>Chordata</taxon>
        <taxon>Craniata</taxon>
        <taxon>Vertebrata</taxon>
        <taxon>Euteleostomi</taxon>
        <taxon>Mammalia</taxon>
        <taxon>Eutheria</taxon>
        <taxon>Laurasiatheria</taxon>
        <taxon>Artiodactyla</taxon>
        <taxon>Whippomorpha</taxon>
        <taxon>Cetacea</taxon>
        <taxon>Odontoceti</taxon>
        <taxon>Pontoporiidae</taxon>
        <taxon>Pontoporia</taxon>
    </lineage>
</organism>
<dbReference type="EMBL" id="PGGH01105799">
    <property type="protein sequence ID" value="NIG59441.1"/>
    <property type="molecule type" value="Genomic_DNA"/>
</dbReference>
<feature type="domain" description="Helicase-associated" evidence="5">
    <location>
        <begin position="33"/>
        <end position="124"/>
    </location>
</feature>
<dbReference type="Pfam" id="PF07717">
    <property type="entry name" value="OB_NTP_bind"/>
    <property type="match status" value="1"/>
</dbReference>
<dbReference type="InterPro" id="IPR007502">
    <property type="entry name" value="Helicase-assoc_dom"/>
</dbReference>
<dbReference type="InterPro" id="IPR027417">
    <property type="entry name" value="P-loop_NTPase"/>
</dbReference>
<dbReference type="SMART" id="SM00847">
    <property type="entry name" value="HA2"/>
    <property type="match status" value="1"/>
</dbReference>
<evidence type="ECO:0000256" key="4">
    <source>
        <dbReference type="ARBA" id="ARBA00022840"/>
    </source>
</evidence>
<evidence type="ECO:0000313" key="7">
    <source>
        <dbReference type="Proteomes" id="UP001165941"/>
    </source>
</evidence>
<dbReference type="Pfam" id="PF21010">
    <property type="entry name" value="HA2_C"/>
    <property type="match status" value="1"/>
</dbReference>
<keyword evidence="1" id="KW-0547">Nucleotide-binding</keyword>
<dbReference type="InterPro" id="IPR011709">
    <property type="entry name" value="DEAD-box_helicase_OB_fold"/>
</dbReference>
<evidence type="ECO:0000256" key="2">
    <source>
        <dbReference type="ARBA" id="ARBA00022801"/>
    </source>
</evidence>
<keyword evidence="2" id="KW-0378">Hydrolase</keyword>
<protein>
    <submittedName>
        <fullName evidence="6">ATP-dependent RNA helicase DHX36</fullName>
    </submittedName>
</protein>
<dbReference type="Gene3D" id="1.20.120.1080">
    <property type="match status" value="1"/>
</dbReference>
<dbReference type="InterPro" id="IPR048333">
    <property type="entry name" value="HA2_WH"/>
</dbReference>
<comment type="caution">
    <text evidence="6">The sequence shown here is derived from an EMBL/GenBank/DDBJ whole genome shotgun (WGS) entry which is preliminary data.</text>
</comment>
<dbReference type="SUPFAM" id="SSF52540">
    <property type="entry name" value="P-loop containing nucleoside triphosphate hydrolases"/>
    <property type="match status" value="1"/>
</dbReference>
<sequence length="334" mass="37590">MPTVNQTQILRLGGIAYFLSRLMDPPSNEAVLLSIKHLMELNALDKQEELTPLGVHLARLPVEPHIGKMILFGALFCCLDPVLTIAASLSFKDPFVIPLGKEKVADARRKELAKDTKSDHLTVVNAFEMLHNMKGQFAEHLLGAGFVSSRNPKDPKSNINSDNEKIIKAVICAGLYPKVAKIRLNLGKKRKMVKVYTKTDGLVAIHPKSVNVEQTEFHYNWLIYHLKMRTSSIYLYDCTEVSPYCLLFFGGDISIQKDNDQETIAVDEWIIFQSPARIAHLVKFDPISEKSCSTGNTTKRDIGRIFCYTLKTTDFIVPSKEAKGKEYRMMTGID</sequence>
<gene>
    <name evidence="6" type="ORF">BU61_2911</name>
</gene>